<name>A0A9N7W1H7_PLEPL</name>
<feature type="compositionally biased region" description="Basic and acidic residues" evidence="1">
    <location>
        <begin position="119"/>
        <end position="135"/>
    </location>
</feature>
<gene>
    <name evidence="2" type="ORF">PLEPLA_LOCUS48963</name>
</gene>
<feature type="region of interest" description="Disordered" evidence="1">
    <location>
        <begin position="1"/>
        <end position="135"/>
    </location>
</feature>
<dbReference type="Proteomes" id="UP001153269">
    <property type="component" value="Unassembled WGS sequence"/>
</dbReference>
<evidence type="ECO:0000313" key="3">
    <source>
        <dbReference type="Proteomes" id="UP001153269"/>
    </source>
</evidence>
<feature type="compositionally biased region" description="Basic and acidic residues" evidence="1">
    <location>
        <begin position="44"/>
        <end position="60"/>
    </location>
</feature>
<dbReference type="AlphaFoldDB" id="A0A9N7W1H7"/>
<reference evidence="2" key="1">
    <citation type="submission" date="2020-03" db="EMBL/GenBank/DDBJ databases">
        <authorList>
            <person name="Weist P."/>
        </authorList>
    </citation>
    <scope>NUCLEOTIDE SEQUENCE</scope>
</reference>
<feature type="compositionally biased region" description="Basic and acidic residues" evidence="1">
    <location>
        <begin position="71"/>
        <end position="110"/>
    </location>
</feature>
<comment type="caution">
    <text evidence="2">The sequence shown here is derived from an EMBL/GenBank/DDBJ whole genome shotgun (WGS) entry which is preliminary data.</text>
</comment>
<accession>A0A9N7W1H7</accession>
<organism evidence="2 3">
    <name type="scientific">Pleuronectes platessa</name>
    <name type="common">European plaice</name>
    <dbReference type="NCBI Taxonomy" id="8262"/>
    <lineage>
        <taxon>Eukaryota</taxon>
        <taxon>Metazoa</taxon>
        <taxon>Chordata</taxon>
        <taxon>Craniata</taxon>
        <taxon>Vertebrata</taxon>
        <taxon>Euteleostomi</taxon>
        <taxon>Actinopterygii</taxon>
        <taxon>Neopterygii</taxon>
        <taxon>Teleostei</taxon>
        <taxon>Neoteleostei</taxon>
        <taxon>Acanthomorphata</taxon>
        <taxon>Carangaria</taxon>
        <taxon>Pleuronectiformes</taxon>
        <taxon>Pleuronectoidei</taxon>
        <taxon>Pleuronectidae</taxon>
        <taxon>Pleuronectes</taxon>
    </lineage>
</organism>
<proteinExistence type="predicted"/>
<dbReference type="EMBL" id="CADEAL010004508">
    <property type="protein sequence ID" value="CAB1461088.1"/>
    <property type="molecule type" value="Genomic_DNA"/>
</dbReference>
<keyword evidence="3" id="KW-1185">Reference proteome</keyword>
<protein>
    <submittedName>
        <fullName evidence="2">Uncharacterized protein</fullName>
    </submittedName>
</protein>
<evidence type="ECO:0000313" key="2">
    <source>
        <dbReference type="EMBL" id="CAB1461088.1"/>
    </source>
</evidence>
<sequence length="135" mass="15261">MQSSVGVSVTRASTHPASPFHSVHWRNEEVRYTRACLSLEEEPGDGRGGESRRNQGDGRGGKSRRNQGMGEEERTGVTRGWERRREQEEPGDGRGGENRWKQGMGEEERTGGAGQYLLCEEKQKTKPHPPEEERR</sequence>
<feature type="compositionally biased region" description="Polar residues" evidence="1">
    <location>
        <begin position="1"/>
        <end position="16"/>
    </location>
</feature>
<evidence type="ECO:0000256" key="1">
    <source>
        <dbReference type="SAM" id="MobiDB-lite"/>
    </source>
</evidence>